<dbReference type="EMBL" id="JBBVUL010000002">
    <property type="protein sequence ID" value="MEL0564596.1"/>
    <property type="molecule type" value="Genomic_DNA"/>
</dbReference>
<name>A0A5N1ICC2_LACJE</name>
<dbReference type="GeneID" id="31743194"/>
<dbReference type="Proteomes" id="UP001385848">
    <property type="component" value="Unassembled WGS sequence"/>
</dbReference>
<evidence type="ECO:0000256" key="1">
    <source>
        <dbReference type="SAM" id="MobiDB-lite"/>
    </source>
</evidence>
<keyword evidence="5" id="KW-1185">Reference proteome</keyword>
<evidence type="ECO:0000313" key="3">
    <source>
        <dbReference type="EMBL" id="MEL0564596.1"/>
    </source>
</evidence>
<evidence type="ECO:0000313" key="5">
    <source>
        <dbReference type="Proteomes" id="UP001385848"/>
    </source>
</evidence>
<protein>
    <submittedName>
        <fullName evidence="2">Uncharacterized protein</fullName>
    </submittedName>
</protein>
<dbReference type="OrthoDB" id="1699217at2"/>
<proteinExistence type="predicted"/>
<evidence type="ECO:0000313" key="4">
    <source>
        <dbReference type="Proteomes" id="UP000327236"/>
    </source>
</evidence>
<reference evidence="3 5" key="2">
    <citation type="submission" date="2024-04" db="EMBL/GenBank/DDBJ databases">
        <title>Three lactobacilli isolated from voided urine samples from females with type 2 diabetes.</title>
        <authorList>
            <person name="Kula A."/>
            <person name="Stegman N."/>
            <person name="Putonti C."/>
        </authorList>
    </citation>
    <scope>NUCLEOTIDE SEQUENCE [LARGE SCALE GENOMIC DNA]</scope>
    <source>
        <strain evidence="3 5">1855</strain>
    </source>
</reference>
<comment type="caution">
    <text evidence="2">The sequence shown here is derived from an EMBL/GenBank/DDBJ whole genome shotgun (WGS) entry which is preliminary data.</text>
</comment>
<evidence type="ECO:0000313" key="2">
    <source>
        <dbReference type="EMBL" id="KAA9322726.1"/>
    </source>
</evidence>
<dbReference type="EMBL" id="VYWW01000017">
    <property type="protein sequence ID" value="KAA9322726.1"/>
    <property type="molecule type" value="Genomic_DNA"/>
</dbReference>
<accession>A0A5N1ICC2</accession>
<reference evidence="2 4" key="1">
    <citation type="submission" date="2019-09" db="EMBL/GenBank/DDBJ databases">
        <title>Draft genome sequence assemblies of isolates from the urinary tract.</title>
        <authorList>
            <person name="Mores C.R."/>
            <person name="Putonti C."/>
            <person name="Wolfe A.J."/>
        </authorList>
    </citation>
    <scope>NUCLEOTIDE SEQUENCE [LARGE SCALE GENOMIC DNA]</scope>
    <source>
        <strain evidence="2 4">UMB246</strain>
    </source>
</reference>
<sequence length="62" mass="7425">MATSEAQKRANQKWRSQHKDKQQIYNHRSTAKRFIKLYANLHDLDVLADMIKERRSELKKLG</sequence>
<dbReference type="KEGG" id="lje:BUE77_05630"/>
<organism evidence="2 4">
    <name type="scientific">Lactobacillus jensenii</name>
    <dbReference type="NCBI Taxonomy" id="109790"/>
    <lineage>
        <taxon>Bacteria</taxon>
        <taxon>Bacillati</taxon>
        <taxon>Bacillota</taxon>
        <taxon>Bacilli</taxon>
        <taxon>Lactobacillales</taxon>
        <taxon>Lactobacillaceae</taxon>
        <taxon>Lactobacillus</taxon>
    </lineage>
</organism>
<dbReference type="RefSeq" id="WP_006584561.1">
    <property type="nucleotide sequence ID" value="NZ_CATOUV010000001.1"/>
</dbReference>
<feature type="region of interest" description="Disordered" evidence="1">
    <location>
        <begin position="1"/>
        <end position="23"/>
    </location>
</feature>
<dbReference type="Proteomes" id="UP000327236">
    <property type="component" value="Unassembled WGS sequence"/>
</dbReference>
<dbReference type="AlphaFoldDB" id="A0A5N1ICC2"/>
<gene>
    <name evidence="3" type="ORF">AAC431_01475</name>
    <name evidence="2" type="ORF">F6H94_04910</name>
</gene>